<dbReference type="SUPFAM" id="SSF75620">
    <property type="entry name" value="Release factor"/>
    <property type="match status" value="1"/>
</dbReference>
<feature type="domain" description="Prokaryotic-type class I peptide chain release factors" evidence="6">
    <location>
        <begin position="49"/>
        <end position="146"/>
    </location>
</feature>
<protein>
    <recommendedName>
        <fullName evidence="6">Prokaryotic-type class I peptide chain release factors domain-containing protein</fullName>
    </recommendedName>
</protein>
<comment type="similarity">
    <text evidence="2">Belongs to the prokaryotic/mitochondrial release factor family.</text>
</comment>
<dbReference type="AlphaFoldDB" id="A0AAN6FGC6"/>
<dbReference type="FunFam" id="3.30.160.20:FF:000065">
    <property type="entry name" value="Peptidyl-tRNA hydrolase domain protein"/>
    <property type="match status" value="1"/>
</dbReference>
<dbReference type="Proteomes" id="UP001168146">
    <property type="component" value="Unassembled WGS sequence"/>
</dbReference>
<evidence type="ECO:0000313" key="7">
    <source>
        <dbReference type="EMBL" id="KAK0317258.1"/>
    </source>
</evidence>
<evidence type="ECO:0000256" key="5">
    <source>
        <dbReference type="SAM" id="MobiDB-lite"/>
    </source>
</evidence>
<dbReference type="Pfam" id="PF00472">
    <property type="entry name" value="RF-1"/>
    <property type="match status" value="1"/>
</dbReference>
<keyword evidence="4" id="KW-0496">Mitochondrion</keyword>
<evidence type="ECO:0000313" key="8">
    <source>
        <dbReference type="Proteomes" id="UP001168146"/>
    </source>
</evidence>
<dbReference type="InterPro" id="IPR052405">
    <property type="entry name" value="Mito_Transl_Release_Factor"/>
</dbReference>
<dbReference type="PANTHER" id="PTHR46203">
    <property type="entry name" value="PROBABLE PEPTIDE CHAIN RELEASE FACTOR C12ORF65"/>
    <property type="match status" value="1"/>
</dbReference>
<keyword evidence="3" id="KW-0809">Transit peptide</keyword>
<feature type="compositionally biased region" description="Basic and acidic residues" evidence="5">
    <location>
        <begin position="117"/>
        <end position="129"/>
    </location>
</feature>
<evidence type="ECO:0000256" key="2">
    <source>
        <dbReference type="ARBA" id="ARBA00010835"/>
    </source>
</evidence>
<dbReference type="EMBL" id="JASUXU010000045">
    <property type="protein sequence ID" value="KAK0317258.1"/>
    <property type="molecule type" value="Genomic_DNA"/>
</dbReference>
<dbReference type="PANTHER" id="PTHR46203:SF1">
    <property type="entry name" value="MITOCHONDRIAL TRANSLATION RELEASE FACTOR IN RESCUE"/>
    <property type="match status" value="1"/>
</dbReference>
<evidence type="ECO:0000256" key="3">
    <source>
        <dbReference type="ARBA" id="ARBA00022946"/>
    </source>
</evidence>
<feature type="compositionally biased region" description="Basic residues" evidence="5">
    <location>
        <begin position="130"/>
        <end position="145"/>
    </location>
</feature>
<feature type="region of interest" description="Disordered" evidence="5">
    <location>
        <begin position="117"/>
        <end position="194"/>
    </location>
</feature>
<dbReference type="InterPro" id="IPR045853">
    <property type="entry name" value="Pep_chain_release_fac_I_sf"/>
</dbReference>
<dbReference type="GO" id="GO:0003747">
    <property type="term" value="F:translation release factor activity"/>
    <property type="evidence" value="ECO:0007669"/>
    <property type="project" value="InterPro"/>
</dbReference>
<gene>
    <name evidence="7" type="ORF">LTR82_011859</name>
</gene>
<sequence length="194" mass="20731">MVCLPLDQISHPNAGAHFDADTTACPLDFLRAFSASPLSLDKALPPRPKILESDLVEAFLRGSGPGGQKINKTSCAVQLKHIPTGIVVKCQETRSRELNRKFARQILTEKLDVLEKGDESRSAIKGERARVKKASASKKAKRKYRKLDEEKGGIEQDGAESDEQGHGTGGTAVDDVSARSAGASPGGDDVRGPT</sequence>
<dbReference type="GO" id="GO:0032543">
    <property type="term" value="P:mitochondrial translation"/>
    <property type="evidence" value="ECO:0007669"/>
    <property type="project" value="UniProtKB-ARBA"/>
</dbReference>
<dbReference type="Gene3D" id="3.30.160.20">
    <property type="match status" value="1"/>
</dbReference>
<name>A0AAN6FGC6_9PEZI</name>
<comment type="subcellular location">
    <subcellularLocation>
        <location evidence="1">Mitochondrion</location>
    </subcellularLocation>
</comment>
<reference evidence="7" key="1">
    <citation type="submission" date="2021-12" db="EMBL/GenBank/DDBJ databases">
        <title>Black yeast isolated from Biological Soil Crust.</title>
        <authorList>
            <person name="Kurbessoian T."/>
        </authorList>
    </citation>
    <scope>NUCLEOTIDE SEQUENCE</scope>
    <source>
        <strain evidence="7">CCFEE 5208</strain>
    </source>
</reference>
<comment type="caution">
    <text evidence="7">The sequence shown here is derived from an EMBL/GenBank/DDBJ whole genome shotgun (WGS) entry which is preliminary data.</text>
</comment>
<organism evidence="7 8">
    <name type="scientific">Friedmanniomyces endolithicus</name>
    <dbReference type="NCBI Taxonomy" id="329885"/>
    <lineage>
        <taxon>Eukaryota</taxon>
        <taxon>Fungi</taxon>
        <taxon>Dikarya</taxon>
        <taxon>Ascomycota</taxon>
        <taxon>Pezizomycotina</taxon>
        <taxon>Dothideomycetes</taxon>
        <taxon>Dothideomycetidae</taxon>
        <taxon>Mycosphaerellales</taxon>
        <taxon>Teratosphaeriaceae</taxon>
        <taxon>Friedmanniomyces</taxon>
    </lineage>
</organism>
<accession>A0AAN6FGC6</accession>
<dbReference type="GO" id="GO:0005739">
    <property type="term" value="C:mitochondrion"/>
    <property type="evidence" value="ECO:0007669"/>
    <property type="project" value="UniProtKB-SubCell"/>
</dbReference>
<dbReference type="InterPro" id="IPR000352">
    <property type="entry name" value="Pep_chain_release_fac_I"/>
</dbReference>
<proteinExistence type="inferred from homology"/>
<evidence type="ECO:0000256" key="1">
    <source>
        <dbReference type="ARBA" id="ARBA00004173"/>
    </source>
</evidence>
<evidence type="ECO:0000256" key="4">
    <source>
        <dbReference type="ARBA" id="ARBA00023128"/>
    </source>
</evidence>
<evidence type="ECO:0000259" key="6">
    <source>
        <dbReference type="Pfam" id="PF00472"/>
    </source>
</evidence>